<dbReference type="InterPro" id="IPR038445">
    <property type="entry name" value="NCDase_C_sf"/>
</dbReference>
<sequence length="784" mass="86672">MTLLSLPYGHFWRLCAQIWLWFLLLLFPHNIKSTLSASNYLIGLGSYDITGPAADVNMMGYANMEQIASGLHFRLRARAFIVAEPQGKRVVFVNLDACMASQLVTVKVLERLKARYGDLYNEQNVAISGIHTHAGPGGYLQYIVYIVTSLGFVRQSFDVIVDGIEKSIIQAHENLRPGSIFVNKGELLDAGANRSPSAYLNNPAGERSKYKYDVDKEMTLLKFVDDVWGPVGSFNWFATHGTSMSRTNALISGDNKGAAARFMEDWYEQNVFPKGVESSEEDGIAGVELNGIPRRVSSIIPNLHKNHDELKALAASFQSSHGRPATRFLSVASRVRGSLRKADRPMFVSAFCQSNCGDVSPNVLGAFCIDTGLPCDFNHSTCGGKNELCYGRGPGYPDEFESTRIIGDRQFRKAVDLFNKASEQLTGKVDYRHTYLDFSKLEVSIPKQGGGQEVVKTCPAAMGFAFAAGTTDGPGAFDFKQGDDQGNPFWRLVRNLLKTPDKVQVDCQHPKPVLLDTGEMKEPYDWAPSILPIQILRIGQLVILSVPGEFTTMSGRRLRDAVKEVLISGGIRGNIHVVIAGLTNTYSQYVTTFEEYQVQRYEGASTLYGPHTLSAYIQEFKKLAEALVGGQDVKPGPQPPDLLDKQISLLTPVVMDATPPGVNFGDVRADVSINSTFRKGDMVTVTFWSACPRNDLMTEGTFALVEILKDKDTWVPVYDDDDFCLRFKWSRPAKLSTRSLATIEWRIPEMAISGVYRISHFGASKSLFGSINHFTGSSRAFVVL</sequence>
<feature type="domain" description="Neutral/alkaline non-lysosomal ceramidase C-terminal" evidence="16">
    <location>
        <begin position="620"/>
        <end position="783"/>
    </location>
</feature>
<proteinExistence type="inferred from homology"/>
<dbReference type="InterPro" id="IPR006823">
    <property type="entry name" value="Ceramidase_alk"/>
</dbReference>
<dbReference type="AlphaFoldDB" id="A0A1U7ZJD4"/>
<organism evidence="17 20">
    <name type="scientific">Nelumbo nucifera</name>
    <name type="common">Sacred lotus</name>
    <dbReference type="NCBI Taxonomy" id="4432"/>
    <lineage>
        <taxon>Eukaryota</taxon>
        <taxon>Viridiplantae</taxon>
        <taxon>Streptophyta</taxon>
        <taxon>Embryophyta</taxon>
        <taxon>Tracheophyta</taxon>
        <taxon>Spermatophyta</taxon>
        <taxon>Magnoliopsida</taxon>
        <taxon>Proteales</taxon>
        <taxon>Nelumbonaceae</taxon>
        <taxon>Nelumbo</taxon>
    </lineage>
</organism>
<dbReference type="KEGG" id="nnu:104593520"/>
<comment type="similarity">
    <text evidence="4 14">Belongs to the neutral ceramidase family.</text>
</comment>
<dbReference type="RefSeq" id="XP_010251703.1">
    <property type="nucleotide sequence ID" value="XM_010253401.2"/>
</dbReference>
<keyword evidence="13" id="KW-0862">Zinc</keyword>
<feature type="domain" description="Neutral/alkaline non-lysosomal ceramidase N-terminal" evidence="15">
    <location>
        <begin position="40"/>
        <end position="618"/>
    </location>
</feature>
<evidence type="ECO:0000256" key="10">
    <source>
        <dbReference type="ARBA" id="ARBA00023180"/>
    </source>
</evidence>
<evidence type="ECO:0000256" key="2">
    <source>
        <dbReference type="ARBA" id="ARBA00004555"/>
    </source>
</evidence>
<dbReference type="OrthoDB" id="191371at2759"/>
<comment type="cofactor">
    <cofactor evidence="13">
        <name>Zn(2+)</name>
        <dbReference type="ChEBI" id="CHEBI:29105"/>
    </cofactor>
    <text evidence="13">Binds 1 zinc ion per subunit.</text>
</comment>
<feature type="binding site" evidence="13">
    <location>
        <position position="240"/>
    </location>
    <ligand>
        <name>Zn(2+)</name>
        <dbReference type="ChEBI" id="CHEBI:29105"/>
    </ligand>
</feature>
<keyword evidence="14" id="KW-0746">Sphingolipid metabolism</keyword>
<evidence type="ECO:0000256" key="5">
    <source>
        <dbReference type="ARBA" id="ARBA00022525"/>
    </source>
</evidence>
<keyword evidence="5" id="KW-0964">Secreted</keyword>
<dbReference type="RefSeq" id="XP_010251707.1">
    <property type="nucleotide sequence ID" value="XM_010253405.2"/>
</dbReference>
<evidence type="ECO:0000256" key="9">
    <source>
        <dbReference type="ARBA" id="ARBA00023034"/>
    </source>
</evidence>
<evidence type="ECO:0000313" key="17">
    <source>
        <dbReference type="Proteomes" id="UP000189703"/>
    </source>
</evidence>
<comment type="subcellular location">
    <subcellularLocation>
        <location evidence="1">Endoplasmic reticulum</location>
    </subcellularLocation>
    <subcellularLocation>
        <location evidence="2">Golgi apparatus</location>
    </subcellularLocation>
    <subcellularLocation>
        <location evidence="3">Secreted</location>
    </subcellularLocation>
</comment>
<dbReference type="GO" id="GO:0005576">
    <property type="term" value="C:extracellular region"/>
    <property type="evidence" value="ECO:0000318"/>
    <property type="project" value="GO_Central"/>
</dbReference>
<evidence type="ECO:0000313" key="19">
    <source>
        <dbReference type="RefSeq" id="XP_010251704.1"/>
    </source>
</evidence>
<dbReference type="PANTHER" id="PTHR12670:SF1">
    <property type="entry name" value="NEUTRAL CERAMIDASE"/>
    <property type="match status" value="1"/>
</dbReference>
<evidence type="ECO:0000259" key="15">
    <source>
        <dbReference type="Pfam" id="PF04734"/>
    </source>
</evidence>
<dbReference type="FunFam" id="2.60.40.2300:FF:000002">
    <property type="entry name" value="Neutral/alkaline non-lysosomal ceramidase"/>
    <property type="match status" value="1"/>
</dbReference>
<evidence type="ECO:0000256" key="13">
    <source>
        <dbReference type="PIRSR" id="PIRSR606823-2"/>
    </source>
</evidence>
<evidence type="ECO:0000313" key="18">
    <source>
        <dbReference type="RefSeq" id="XP_010251703.1"/>
    </source>
</evidence>
<dbReference type="InterPro" id="IPR031329">
    <property type="entry name" value="NEUT/ALK_ceramidase_N"/>
</dbReference>
<evidence type="ECO:0000256" key="14">
    <source>
        <dbReference type="RuleBase" id="RU366019"/>
    </source>
</evidence>
<dbReference type="GO" id="GO:0046872">
    <property type="term" value="F:metal ion binding"/>
    <property type="evidence" value="ECO:0007669"/>
    <property type="project" value="UniProtKB-KW"/>
</dbReference>
<evidence type="ECO:0000256" key="7">
    <source>
        <dbReference type="ARBA" id="ARBA00022801"/>
    </source>
</evidence>
<evidence type="ECO:0000313" key="23">
    <source>
        <dbReference type="RefSeq" id="XP_010251708.1"/>
    </source>
</evidence>
<dbReference type="GO" id="GO:0005794">
    <property type="term" value="C:Golgi apparatus"/>
    <property type="evidence" value="ECO:0007669"/>
    <property type="project" value="UniProtKB-SubCell"/>
</dbReference>
<feature type="active site" description="Nucleophile" evidence="12">
    <location>
        <position position="360"/>
    </location>
</feature>
<dbReference type="RefSeq" id="XP_010251704.1">
    <property type="nucleotide sequence ID" value="XM_010253402.2"/>
</dbReference>
<dbReference type="InterPro" id="IPR031331">
    <property type="entry name" value="NEUT/ALK_ceramidase_C"/>
</dbReference>
<dbReference type="Pfam" id="PF04734">
    <property type="entry name" value="Ceramidase_alk"/>
    <property type="match status" value="1"/>
</dbReference>
<dbReference type="RefSeq" id="XP_010251705.1">
    <property type="nucleotide sequence ID" value="XM_010253403.2"/>
</dbReference>
<evidence type="ECO:0000256" key="11">
    <source>
        <dbReference type="ARBA" id="ARBA00048057"/>
    </source>
</evidence>
<keyword evidence="7 14" id="KW-0378">Hydrolase</keyword>
<accession>A0A1U7ZJD4</accession>
<reference evidence="18 19" key="1">
    <citation type="submission" date="2025-04" db="UniProtKB">
        <authorList>
            <consortium name="RefSeq"/>
        </authorList>
    </citation>
    <scope>IDENTIFICATION</scope>
</reference>
<dbReference type="PANTHER" id="PTHR12670">
    <property type="entry name" value="CERAMIDASE"/>
    <property type="match status" value="1"/>
</dbReference>
<dbReference type="RefSeq" id="XP_010251706.1">
    <property type="nucleotide sequence ID" value="XM_010253404.2"/>
</dbReference>
<dbReference type="STRING" id="4432.A0A1U7ZJD4"/>
<evidence type="ECO:0000256" key="6">
    <source>
        <dbReference type="ARBA" id="ARBA00022729"/>
    </source>
</evidence>
<dbReference type="OMA" id="GTTVQTC"/>
<dbReference type="GO" id="GO:0046512">
    <property type="term" value="P:sphingosine biosynthetic process"/>
    <property type="evidence" value="ECO:0000318"/>
    <property type="project" value="GO_Central"/>
</dbReference>
<evidence type="ECO:0000256" key="12">
    <source>
        <dbReference type="PIRSR" id="PIRSR606823-1"/>
    </source>
</evidence>
<dbReference type="GO" id="GO:0042759">
    <property type="term" value="P:long-chain fatty acid biosynthetic process"/>
    <property type="evidence" value="ECO:0000318"/>
    <property type="project" value="GO_Central"/>
</dbReference>
<evidence type="ECO:0000313" key="20">
    <source>
        <dbReference type="RefSeq" id="XP_010251705.1"/>
    </source>
</evidence>
<dbReference type="Proteomes" id="UP000189703">
    <property type="component" value="Unplaced"/>
</dbReference>
<dbReference type="GO" id="GO:0016020">
    <property type="term" value="C:membrane"/>
    <property type="evidence" value="ECO:0007669"/>
    <property type="project" value="GOC"/>
</dbReference>
<dbReference type="Gene3D" id="2.60.40.2300">
    <property type="entry name" value="Neutral/alkaline non-lysosomal ceramidase, C-terminal domain"/>
    <property type="match status" value="1"/>
</dbReference>
<evidence type="ECO:0000256" key="4">
    <source>
        <dbReference type="ARBA" id="ARBA00009835"/>
    </source>
</evidence>
<dbReference type="RefSeq" id="XP_010251708.1">
    <property type="nucleotide sequence ID" value="XM_010253406.2"/>
</dbReference>
<dbReference type="GO" id="GO:0046514">
    <property type="term" value="P:ceramide catabolic process"/>
    <property type="evidence" value="ECO:0000318"/>
    <property type="project" value="GO_Central"/>
</dbReference>
<keyword evidence="9" id="KW-0333">Golgi apparatus</keyword>
<feature type="binding site" evidence="13">
    <location>
        <position position="131"/>
    </location>
    <ligand>
        <name>Zn(2+)</name>
        <dbReference type="ChEBI" id="CHEBI:29105"/>
    </ligand>
</feature>
<dbReference type="EC" id="3.5.1.23" evidence="14"/>
<dbReference type="GeneID" id="104593520"/>
<protein>
    <recommendedName>
        <fullName evidence="14">Neutral ceramidase</fullName>
        <ecNumber evidence="14">3.5.1.23</ecNumber>
    </recommendedName>
</protein>
<keyword evidence="17" id="KW-1185">Reference proteome</keyword>
<dbReference type="GO" id="GO:0005783">
    <property type="term" value="C:endoplasmic reticulum"/>
    <property type="evidence" value="ECO:0007669"/>
    <property type="project" value="UniProtKB-SubCell"/>
</dbReference>
<keyword evidence="10" id="KW-0325">Glycoprotein</keyword>
<comment type="catalytic activity">
    <reaction evidence="11 14">
        <text>an N-acylsphing-4-enine + H2O = sphing-4-enine + a fatty acid</text>
        <dbReference type="Rhea" id="RHEA:20856"/>
        <dbReference type="ChEBI" id="CHEBI:15377"/>
        <dbReference type="ChEBI" id="CHEBI:28868"/>
        <dbReference type="ChEBI" id="CHEBI:52639"/>
        <dbReference type="ChEBI" id="CHEBI:57756"/>
        <dbReference type="EC" id="3.5.1.23"/>
    </reaction>
</comment>
<dbReference type="Pfam" id="PF17048">
    <property type="entry name" value="Ceramidse_alk_C"/>
    <property type="match status" value="1"/>
</dbReference>
<evidence type="ECO:0000256" key="1">
    <source>
        <dbReference type="ARBA" id="ARBA00004240"/>
    </source>
</evidence>
<evidence type="ECO:0000313" key="21">
    <source>
        <dbReference type="RefSeq" id="XP_010251706.1"/>
    </source>
</evidence>
<feature type="binding site" evidence="13">
    <location>
        <position position="589"/>
    </location>
    <ligand>
        <name>Zn(2+)</name>
        <dbReference type="ChEBI" id="CHEBI:29105"/>
    </ligand>
</feature>
<evidence type="ECO:0000256" key="8">
    <source>
        <dbReference type="ARBA" id="ARBA00022824"/>
    </source>
</evidence>
<keyword evidence="6" id="KW-0732">Signal</keyword>
<keyword evidence="14" id="KW-0443">Lipid metabolism</keyword>
<evidence type="ECO:0000256" key="3">
    <source>
        <dbReference type="ARBA" id="ARBA00004613"/>
    </source>
</evidence>
<gene>
    <name evidence="18 19 20 21 22 23" type="primary">LOC104593520</name>
</gene>
<keyword evidence="13" id="KW-0479">Metal-binding</keyword>
<feature type="binding site" evidence="13">
    <location>
        <position position="549"/>
    </location>
    <ligand>
        <name>Zn(2+)</name>
        <dbReference type="ChEBI" id="CHEBI:29105"/>
    </ligand>
</feature>
<dbReference type="GO" id="GO:0017040">
    <property type="term" value="F:N-acylsphingosine amidohydrolase activity"/>
    <property type="evidence" value="ECO:0000318"/>
    <property type="project" value="GO_Central"/>
</dbReference>
<keyword evidence="8" id="KW-0256">Endoplasmic reticulum</keyword>
<evidence type="ECO:0000259" key="16">
    <source>
        <dbReference type="Pfam" id="PF17048"/>
    </source>
</evidence>
<name>A0A1U7ZJD4_NELNU</name>
<dbReference type="eggNOG" id="KOG2232">
    <property type="taxonomic scope" value="Eukaryota"/>
</dbReference>
<evidence type="ECO:0000313" key="22">
    <source>
        <dbReference type="RefSeq" id="XP_010251707.1"/>
    </source>
</evidence>